<proteinExistence type="predicted"/>
<evidence type="ECO:0008006" key="4">
    <source>
        <dbReference type="Google" id="ProtNLM"/>
    </source>
</evidence>
<evidence type="ECO:0000313" key="2">
    <source>
        <dbReference type="EMBL" id="QIG42123.1"/>
    </source>
</evidence>
<reference evidence="2 3" key="1">
    <citation type="submission" date="2020-02" db="EMBL/GenBank/DDBJ databases">
        <title>Full genome sequence of Nocardioides sp. R-3366.</title>
        <authorList>
            <person name="Im W.-T."/>
        </authorList>
    </citation>
    <scope>NUCLEOTIDE SEQUENCE [LARGE SCALE GENOMIC DNA]</scope>
    <source>
        <strain evidence="2 3">R-3366</strain>
    </source>
</reference>
<keyword evidence="3" id="KW-1185">Reference proteome</keyword>
<gene>
    <name evidence="2" type="ORF">G5V58_04470</name>
</gene>
<feature type="transmembrane region" description="Helical" evidence="1">
    <location>
        <begin position="55"/>
        <end position="82"/>
    </location>
</feature>
<sequence>MSDNLGFALEGAWKVLLVGLVLGAGLPAVFAAGVRSLAWGTGGSAEVVADQPAHPVGRAVAVLCFAVVLAGIALGLTIIIAAGQGKVVSFDHVYPTIVDKPK</sequence>
<name>A0A6G6WAF2_9ACTN</name>
<keyword evidence="1" id="KW-1133">Transmembrane helix</keyword>
<protein>
    <recommendedName>
        <fullName evidence="4">Transmembrane protein</fullName>
    </recommendedName>
</protein>
<dbReference type="EMBL" id="CP049257">
    <property type="protein sequence ID" value="QIG42123.1"/>
    <property type="molecule type" value="Genomic_DNA"/>
</dbReference>
<organism evidence="2 3">
    <name type="scientific">Nocardioides anomalus</name>
    <dbReference type="NCBI Taxonomy" id="2712223"/>
    <lineage>
        <taxon>Bacteria</taxon>
        <taxon>Bacillati</taxon>
        <taxon>Actinomycetota</taxon>
        <taxon>Actinomycetes</taxon>
        <taxon>Propionibacteriales</taxon>
        <taxon>Nocardioidaceae</taxon>
        <taxon>Nocardioides</taxon>
    </lineage>
</organism>
<evidence type="ECO:0000256" key="1">
    <source>
        <dbReference type="SAM" id="Phobius"/>
    </source>
</evidence>
<keyword evidence="1" id="KW-0812">Transmembrane</keyword>
<dbReference type="Proteomes" id="UP000502996">
    <property type="component" value="Chromosome"/>
</dbReference>
<accession>A0A6G6WAF2</accession>
<dbReference type="RefSeq" id="WP_165229123.1">
    <property type="nucleotide sequence ID" value="NZ_CP049257.1"/>
</dbReference>
<dbReference type="AlphaFoldDB" id="A0A6G6WAF2"/>
<evidence type="ECO:0000313" key="3">
    <source>
        <dbReference type="Proteomes" id="UP000502996"/>
    </source>
</evidence>
<dbReference type="KEGG" id="nano:G5V58_04470"/>
<keyword evidence="1" id="KW-0472">Membrane</keyword>